<keyword evidence="3" id="KW-0963">Cytoplasm</keyword>
<evidence type="ECO:0000313" key="8">
    <source>
        <dbReference type="EMBL" id="MDQ0532447.1"/>
    </source>
</evidence>
<evidence type="ECO:0000256" key="6">
    <source>
        <dbReference type="ARBA" id="ARBA00023277"/>
    </source>
</evidence>
<dbReference type="InterPro" id="IPR004446">
    <property type="entry name" value="Heptose_bisP_phosphatase"/>
</dbReference>
<comment type="subcellular location">
    <subcellularLocation>
        <location evidence="1">Cytoplasm</location>
    </subcellularLocation>
</comment>
<evidence type="ECO:0000313" key="9">
    <source>
        <dbReference type="Proteomes" id="UP001244552"/>
    </source>
</evidence>
<dbReference type="Gene3D" id="3.40.50.1000">
    <property type="entry name" value="HAD superfamily/HAD-like"/>
    <property type="match status" value="1"/>
</dbReference>
<dbReference type="CDD" id="cd07503">
    <property type="entry name" value="HAD_HisB-N"/>
    <property type="match status" value="1"/>
</dbReference>
<gene>
    <name evidence="8" type="ORF">QO018_001291</name>
</gene>
<accession>A0ABU0MG87</accession>
<dbReference type="PANTHER" id="PTHR42891">
    <property type="entry name" value="D-GLYCERO-BETA-D-MANNO-HEPTOSE-1,7-BISPHOSPHATE 7-PHOSPHATASE"/>
    <property type="match status" value="1"/>
</dbReference>
<dbReference type="InterPro" id="IPR036412">
    <property type="entry name" value="HAD-like_sf"/>
</dbReference>
<evidence type="ECO:0000256" key="7">
    <source>
        <dbReference type="ARBA" id="ARBA00031828"/>
    </source>
</evidence>
<evidence type="ECO:0000256" key="3">
    <source>
        <dbReference type="ARBA" id="ARBA00022490"/>
    </source>
</evidence>
<dbReference type="InterPro" id="IPR006543">
    <property type="entry name" value="Histidinol-phos"/>
</dbReference>
<dbReference type="InterPro" id="IPR023214">
    <property type="entry name" value="HAD_sf"/>
</dbReference>
<dbReference type="Proteomes" id="UP001244552">
    <property type="component" value="Unassembled WGS sequence"/>
</dbReference>
<evidence type="ECO:0000256" key="1">
    <source>
        <dbReference type="ARBA" id="ARBA00004496"/>
    </source>
</evidence>
<dbReference type="GO" id="GO:0034200">
    <property type="term" value="F:D-glycero-beta-D-manno-heptose 1,7-bisphosphate 7-phosphatase activity"/>
    <property type="evidence" value="ECO:0007669"/>
    <property type="project" value="UniProtKB-EC"/>
</dbReference>
<dbReference type="PANTHER" id="PTHR42891:SF1">
    <property type="entry name" value="D-GLYCERO-BETA-D-MANNO-HEPTOSE-1,7-BISPHOSPHATE 7-PHOSPHATASE"/>
    <property type="match status" value="1"/>
</dbReference>
<dbReference type="SUPFAM" id="SSF56784">
    <property type="entry name" value="HAD-like"/>
    <property type="match status" value="1"/>
</dbReference>
<keyword evidence="4" id="KW-0479">Metal-binding</keyword>
<evidence type="ECO:0000256" key="4">
    <source>
        <dbReference type="ARBA" id="ARBA00022723"/>
    </source>
</evidence>
<proteinExistence type="inferred from homology"/>
<keyword evidence="9" id="KW-1185">Reference proteome</keyword>
<reference evidence="8 9" key="1">
    <citation type="submission" date="2023-07" db="EMBL/GenBank/DDBJ databases">
        <title>Genomic Encyclopedia of Type Strains, Phase IV (KMG-IV): sequencing the most valuable type-strain genomes for metagenomic binning, comparative biology and taxonomic classification.</title>
        <authorList>
            <person name="Goeker M."/>
        </authorList>
    </citation>
    <scope>NUCLEOTIDE SEQUENCE [LARGE SCALE GENOMIC DNA]</scope>
    <source>
        <strain evidence="8 9">DSM 19922</strain>
    </source>
</reference>
<keyword evidence="6" id="KW-0119">Carbohydrate metabolism</keyword>
<dbReference type="InterPro" id="IPR006549">
    <property type="entry name" value="HAD-SF_hydro_IIIA"/>
</dbReference>
<dbReference type="NCBIfam" id="TIGR01662">
    <property type="entry name" value="HAD-SF-IIIA"/>
    <property type="match status" value="1"/>
</dbReference>
<dbReference type="Pfam" id="PF13242">
    <property type="entry name" value="Hydrolase_like"/>
    <property type="match status" value="1"/>
</dbReference>
<comment type="similarity">
    <text evidence="2">Belongs to the GmhB family.</text>
</comment>
<organism evidence="8 9">
    <name type="scientific">Azospirillum picis</name>
    <dbReference type="NCBI Taxonomy" id="488438"/>
    <lineage>
        <taxon>Bacteria</taxon>
        <taxon>Pseudomonadati</taxon>
        <taxon>Pseudomonadota</taxon>
        <taxon>Alphaproteobacteria</taxon>
        <taxon>Rhodospirillales</taxon>
        <taxon>Azospirillaceae</taxon>
        <taxon>Azospirillum</taxon>
    </lineage>
</organism>
<dbReference type="EMBL" id="JAUSVU010000003">
    <property type="protein sequence ID" value="MDQ0532447.1"/>
    <property type="molecule type" value="Genomic_DNA"/>
</dbReference>
<dbReference type="RefSeq" id="WP_246512836.1">
    <property type="nucleotide sequence ID" value="NZ_JAGINO010000003.1"/>
</dbReference>
<keyword evidence="5 8" id="KW-0378">Hydrolase</keyword>
<name>A0ABU0MG87_9PROT</name>
<protein>
    <recommendedName>
        <fullName evidence="7">D,D-heptose 1,7-bisphosphate phosphatase</fullName>
    </recommendedName>
</protein>
<dbReference type="NCBIfam" id="TIGR01656">
    <property type="entry name" value="Histidinol-ppas"/>
    <property type="match status" value="1"/>
</dbReference>
<evidence type="ECO:0000256" key="2">
    <source>
        <dbReference type="ARBA" id="ARBA00005628"/>
    </source>
</evidence>
<evidence type="ECO:0000256" key="5">
    <source>
        <dbReference type="ARBA" id="ARBA00022801"/>
    </source>
</evidence>
<comment type="caution">
    <text evidence="8">The sequence shown here is derived from an EMBL/GenBank/DDBJ whole genome shotgun (WGS) entry which is preliminary data.</text>
</comment>
<sequence>MTAAAIGGMSRFADPECRGMLWHEPIGERPAMSYPALLLDRDGVVNVDRRQAVTHRDFRFMDGIFPLVRHAVDLGYRVAIITNQAGIAEGDFTEAEFLCFTEWMIAAFRAEGAPIAAVYCSPFHPDGRVAAYRRDSFWRKPAPGMILEAARELELDLRRSVFIGDRPTDIQAAAKAGVGRKILLGEGSDPVADLTVGHLSEVRGLLTGWRCCRRGSPR</sequence>